<evidence type="ECO:0000256" key="1">
    <source>
        <dbReference type="SAM" id="MobiDB-lite"/>
    </source>
</evidence>
<sequence>MVTSTTSTTPTTEVGANGTNGFADPDKKSHHSHSFSEAATRTTSSTIPRSNLEQGHEERRIEGFASIQNGFALMISWESEHDDLHVKQEVDTLSAILRDTFGYKIIPALLGCNSKRAQAQANHLVAEFVWRHDGPNNLLIVYFAGPPRGCPRAFEYLAATSSGETTRKPGKHSFTTALIWALRTLCEERGQFITTDLLNTIKKRAPDFPKDQSPVLSDRNRGSPRERIFLQPLQKNGTESRPEVAQTYPRRATLWASTPAR</sequence>
<accession>A0A8H7AD91</accession>
<dbReference type="Proteomes" id="UP000606974">
    <property type="component" value="Unassembled WGS sequence"/>
</dbReference>
<organism evidence="2 3">
    <name type="scientific">Endocarpon pusillum</name>
    <dbReference type="NCBI Taxonomy" id="364733"/>
    <lineage>
        <taxon>Eukaryota</taxon>
        <taxon>Fungi</taxon>
        <taxon>Dikarya</taxon>
        <taxon>Ascomycota</taxon>
        <taxon>Pezizomycotina</taxon>
        <taxon>Eurotiomycetes</taxon>
        <taxon>Chaetothyriomycetidae</taxon>
        <taxon>Verrucariales</taxon>
        <taxon>Verrucariaceae</taxon>
        <taxon>Endocarpon</taxon>
    </lineage>
</organism>
<protein>
    <submittedName>
        <fullName evidence="2">Uncharacterized protein</fullName>
    </submittedName>
</protein>
<feature type="region of interest" description="Disordered" evidence="1">
    <location>
        <begin position="1"/>
        <end position="57"/>
    </location>
</feature>
<feature type="compositionally biased region" description="Polar residues" evidence="1">
    <location>
        <begin position="35"/>
        <end position="53"/>
    </location>
</feature>
<dbReference type="OrthoDB" id="4760831at2759"/>
<evidence type="ECO:0000313" key="3">
    <source>
        <dbReference type="Proteomes" id="UP000606974"/>
    </source>
</evidence>
<evidence type="ECO:0000313" key="2">
    <source>
        <dbReference type="EMBL" id="KAF7505934.1"/>
    </source>
</evidence>
<proteinExistence type="predicted"/>
<reference evidence="2" key="1">
    <citation type="submission" date="2020-02" db="EMBL/GenBank/DDBJ databases">
        <authorList>
            <person name="Palmer J.M."/>
        </authorList>
    </citation>
    <scope>NUCLEOTIDE SEQUENCE</scope>
    <source>
        <strain evidence="2">EPUS1.4</strain>
        <tissue evidence="2">Thallus</tissue>
    </source>
</reference>
<feature type="compositionally biased region" description="Low complexity" evidence="1">
    <location>
        <begin position="1"/>
        <end position="12"/>
    </location>
</feature>
<dbReference type="AlphaFoldDB" id="A0A8H7AD91"/>
<dbReference type="EMBL" id="JAACFV010000097">
    <property type="protein sequence ID" value="KAF7505934.1"/>
    <property type="molecule type" value="Genomic_DNA"/>
</dbReference>
<comment type="caution">
    <text evidence="2">The sequence shown here is derived from an EMBL/GenBank/DDBJ whole genome shotgun (WGS) entry which is preliminary data.</text>
</comment>
<feature type="region of interest" description="Disordered" evidence="1">
    <location>
        <begin position="204"/>
        <end position="226"/>
    </location>
</feature>
<name>A0A8H7AD91_9EURO</name>
<keyword evidence="3" id="KW-1185">Reference proteome</keyword>
<gene>
    <name evidence="2" type="ORF">GJ744_012376</name>
</gene>